<dbReference type="AlphaFoldDB" id="A0A8T0KMH7"/>
<keyword evidence="1" id="KW-0677">Repeat</keyword>
<dbReference type="InterPro" id="IPR011990">
    <property type="entry name" value="TPR-like_helical_dom_sf"/>
</dbReference>
<name>A0A8T0KMH7_PHAAN</name>
<dbReference type="Proteomes" id="UP000743370">
    <property type="component" value="Unassembled WGS sequence"/>
</dbReference>
<dbReference type="Gene3D" id="1.25.40.10">
    <property type="entry name" value="Tetratricopeptide repeat domain"/>
    <property type="match status" value="1"/>
</dbReference>
<sequence length="210" mass="23240">MGWRSGWFSVSTSSKAPPQVQDPQYFFRIFCNARLHQNHYECELALVSALKCFSSSVQGRQFHSLALKLGLHSNTFIQNSLINMYAKRGSINDAQILFEFCPTLDPVSCNIMVRGYVKAGQLDNARKLFDRMPDKGCVSYTTMIMGLVQNVCFREALVVFKDSSVSLHGTEDELDTGCGAHDVDVLGAESVAHAADANSDSEDNADERKA</sequence>
<proteinExistence type="predicted"/>
<dbReference type="PROSITE" id="PS51375">
    <property type="entry name" value="PPR"/>
    <property type="match status" value="1"/>
</dbReference>
<organism evidence="3 4">
    <name type="scientific">Phaseolus angularis</name>
    <name type="common">Azuki bean</name>
    <name type="synonym">Vigna angularis</name>
    <dbReference type="NCBI Taxonomy" id="3914"/>
    <lineage>
        <taxon>Eukaryota</taxon>
        <taxon>Viridiplantae</taxon>
        <taxon>Streptophyta</taxon>
        <taxon>Embryophyta</taxon>
        <taxon>Tracheophyta</taxon>
        <taxon>Spermatophyta</taxon>
        <taxon>Magnoliopsida</taxon>
        <taxon>eudicotyledons</taxon>
        <taxon>Gunneridae</taxon>
        <taxon>Pentapetalae</taxon>
        <taxon>rosids</taxon>
        <taxon>fabids</taxon>
        <taxon>Fabales</taxon>
        <taxon>Fabaceae</taxon>
        <taxon>Papilionoideae</taxon>
        <taxon>50 kb inversion clade</taxon>
        <taxon>NPAAA clade</taxon>
        <taxon>indigoferoid/millettioid clade</taxon>
        <taxon>Phaseoleae</taxon>
        <taxon>Vigna</taxon>
    </lineage>
</organism>
<dbReference type="EMBL" id="JABFOF010000003">
    <property type="protein sequence ID" value="KAG2401257.1"/>
    <property type="molecule type" value="Genomic_DNA"/>
</dbReference>
<gene>
    <name evidence="3" type="ORF">HKW66_Vig0197070</name>
</gene>
<dbReference type="InterPro" id="IPR002885">
    <property type="entry name" value="PPR_rpt"/>
</dbReference>
<dbReference type="Pfam" id="PF01535">
    <property type="entry name" value="PPR"/>
    <property type="match status" value="1"/>
</dbReference>
<feature type="repeat" description="PPR" evidence="2">
    <location>
        <begin position="105"/>
        <end position="139"/>
    </location>
</feature>
<protein>
    <submittedName>
        <fullName evidence="3">Pentatricopeptide repeat-containing protein</fullName>
    </submittedName>
</protein>
<dbReference type="NCBIfam" id="TIGR00756">
    <property type="entry name" value="PPR"/>
    <property type="match status" value="1"/>
</dbReference>
<dbReference type="InterPro" id="IPR046960">
    <property type="entry name" value="PPR_At4g14850-like_plant"/>
</dbReference>
<dbReference type="GO" id="GO:0003723">
    <property type="term" value="F:RNA binding"/>
    <property type="evidence" value="ECO:0007669"/>
    <property type="project" value="InterPro"/>
</dbReference>
<evidence type="ECO:0000313" key="4">
    <source>
        <dbReference type="Proteomes" id="UP000743370"/>
    </source>
</evidence>
<comment type="caution">
    <text evidence="3">The sequence shown here is derived from an EMBL/GenBank/DDBJ whole genome shotgun (WGS) entry which is preliminary data.</text>
</comment>
<evidence type="ECO:0000256" key="2">
    <source>
        <dbReference type="PROSITE-ProRule" id="PRU00708"/>
    </source>
</evidence>
<accession>A0A8T0KMH7</accession>
<dbReference type="PANTHER" id="PTHR47926">
    <property type="entry name" value="PENTATRICOPEPTIDE REPEAT-CONTAINING PROTEIN"/>
    <property type="match status" value="1"/>
</dbReference>
<evidence type="ECO:0000313" key="3">
    <source>
        <dbReference type="EMBL" id="KAG2401257.1"/>
    </source>
</evidence>
<dbReference type="Pfam" id="PF13041">
    <property type="entry name" value="PPR_2"/>
    <property type="match status" value="1"/>
</dbReference>
<reference evidence="3 4" key="1">
    <citation type="submission" date="2020-05" db="EMBL/GenBank/DDBJ databases">
        <title>Vigna angularis (adzuki bean) Var. LongXiaoDou No. 4 denovo assembly.</title>
        <authorList>
            <person name="Xiang H."/>
        </authorList>
    </citation>
    <scope>NUCLEOTIDE SEQUENCE [LARGE SCALE GENOMIC DNA]</scope>
    <source>
        <tissue evidence="3">Leaf</tissue>
    </source>
</reference>
<dbReference type="GO" id="GO:0009451">
    <property type="term" value="P:RNA modification"/>
    <property type="evidence" value="ECO:0007669"/>
    <property type="project" value="InterPro"/>
</dbReference>
<evidence type="ECO:0000256" key="1">
    <source>
        <dbReference type="ARBA" id="ARBA00022737"/>
    </source>
</evidence>